<feature type="region of interest" description="Disordered" evidence="1">
    <location>
        <begin position="663"/>
        <end position="718"/>
    </location>
</feature>
<dbReference type="VEuPathDB" id="TriTrypDB:ADEAN_000570700"/>
<protein>
    <submittedName>
        <fullName evidence="2">Uncharacterized protein</fullName>
    </submittedName>
</protein>
<feature type="compositionally biased region" description="Polar residues" evidence="1">
    <location>
        <begin position="675"/>
        <end position="710"/>
    </location>
</feature>
<feature type="compositionally biased region" description="Basic and acidic residues" evidence="1">
    <location>
        <begin position="90"/>
        <end position="101"/>
    </location>
</feature>
<feature type="region of interest" description="Disordered" evidence="1">
    <location>
        <begin position="533"/>
        <end position="633"/>
    </location>
</feature>
<gene>
    <name evidence="2" type="ORF">ADEAN_000570700</name>
</gene>
<dbReference type="OrthoDB" id="263568at2759"/>
<evidence type="ECO:0000256" key="1">
    <source>
        <dbReference type="SAM" id="MobiDB-lite"/>
    </source>
</evidence>
<reference evidence="2 3" key="1">
    <citation type="submission" date="2020-08" db="EMBL/GenBank/DDBJ databases">
        <authorList>
            <person name="Newling K."/>
            <person name="Davey J."/>
            <person name="Forrester S."/>
        </authorList>
    </citation>
    <scope>NUCLEOTIDE SEQUENCE [LARGE SCALE GENOMIC DNA]</scope>
    <source>
        <strain evidence="3">Crithidia deanei Carvalho (ATCC PRA-265)</strain>
    </source>
</reference>
<sequence>MTDNALDQQVQQCLQSINTLLHQTRRESGVAPTTEASQMARLYGVPLERDSSRVQLADGEEGGSSNPLWVQLATARDLLRRLDSERRHLSAAVDKRGKDAESAEGESEQLRQRATESHKKILQLQTQLTAAKADTKSTESLLDHQTKELLTLKRFVRSLPPPLVNGYLAVESGEESMQGVRDVLGLVPDRKFEEAFKDKMDVLLYKRRYERAKKCYERFSQQVEASCMEAEDQQTLLGETTTDDEAPISRGRVFSSPSTGATLAAVSLTASSFARAPTVMDFPMQLPFSPVTPQEARVKALIYKSKFAEPLMEVKENTQRHASRLKTVQDCGLYRLRTQVMDILKRLPVSERAYLQTSFDKNMDALMRTHREILFSLIQLPITLVTQVTDKEKVNQRDATSDKKTRSVGCMAVDTSAEDYRLHRLQEELHQYKLKSLEQQTSLQQKADALSDRYASELQVVQALFSNLRDLTAAITTTAARCQGEKVVDPLMAAGLPSVGEVDPDDQRLTAKLGEATQLDIIYVKSLAAAFHAENTKKEEEEKVPKAATRKDAPRGSLPSLQTSKRSSVSGGPPPRSNSKTGGKRKKSHTPLPLASGPNRRHTIPNAPVEKPKEPTAPTGTKGASSRRLTSSSLDLGKLSEDLLLPEAAQTTRDFSNRILTEINNNNDNSRKGSAHSSKNTTPNHRGTKGGTRQPSPANDNSPSNVTLNVVQLDFDGN</sequence>
<dbReference type="Proteomes" id="UP000515908">
    <property type="component" value="Chromosome 10"/>
</dbReference>
<name>A0A7G2CED7_9TRYP</name>
<dbReference type="AlphaFoldDB" id="A0A7G2CED7"/>
<evidence type="ECO:0000313" key="2">
    <source>
        <dbReference type="EMBL" id="CAD2218220.1"/>
    </source>
</evidence>
<feature type="region of interest" description="Disordered" evidence="1">
    <location>
        <begin position="90"/>
        <end position="117"/>
    </location>
</feature>
<feature type="compositionally biased region" description="Basic and acidic residues" evidence="1">
    <location>
        <begin position="534"/>
        <end position="554"/>
    </location>
</feature>
<evidence type="ECO:0000313" key="3">
    <source>
        <dbReference type="Proteomes" id="UP000515908"/>
    </source>
</evidence>
<organism evidence="2 3">
    <name type="scientific">Angomonas deanei</name>
    <dbReference type="NCBI Taxonomy" id="59799"/>
    <lineage>
        <taxon>Eukaryota</taxon>
        <taxon>Discoba</taxon>
        <taxon>Euglenozoa</taxon>
        <taxon>Kinetoplastea</taxon>
        <taxon>Metakinetoplastina</taxon>
        <taxon>Trypanosomatida</taxon>
        <taxon>Trypanosomatidae</taxon>
        <taxon>Strigomonadinae</taxon>
        <taxon>Angomonas</taxon>
    </lineage>
</organism>
<accession>A0A7G2CED7</accession>
<feature type="compositionally biased region" description="Basic and acidic residues" evidence="1">
    <location>
        <begin position="108"/>
        <end position="117"/>
    </location>
</feature>
<proteinExistence type="predicted"/>
<dbReference type="EMBL" id="LR877154">
    <property type="protein sequence ID" value="CAD2218220.1"/>
    <property type="molecule type" value="Genomic_DNA"/>
</dbReference>
<keyword evidence="3" id="KW-1185">Reference proteome</keyword>